<sequence length="131" mass="14975">MLHFLSQMTPESPLRSPARGIDEVQDEETIQQRVDTSDDERLAQELGKAEEEAYAAIFMDRAMAKSFARAFCMVKEVTTVHDIPPPHEASFDYELLEKYNCRYNTAPKDDVNENRLIRWTTMSVCTRGGGI</sequence>
<keyword evidence="3" id="KW-1185">Reference proteome</keyword>
<dbReference type="AlphaFoldDB" id="A0A423WN42"/>
<protein>
    <submittedName>
        <fullName evidence="2">Uncharacterized protein</fullName>
    </submittedName>
</protein>
<evidence type="ECO:0000256" key="1">
    <source>
        <dbReference type="SAM" id="MobiDB-lite"/>
    </source>
</evidence>
<gene>
    <name evidence="2" type="ORF">VMCG_04797</name>
</gene>
<reference evidence="2 3" key="1">
    <citation type="submission" date="2015-09" db="EMBL/GenBank/DDBJ databases">
        <title>Host preference determinants of Valsa canker pathogens revealed by comparative genomics.</title>
        <authorList>
            <person name="Yin Z."/>
            <person name="Huang L."/>
        </authorList>
    </citation>
    <scope>NUCLEOTIDE SEQUENCE [LARGE SCALE GENOMIC DNA]</scope>
    <source>
        <strain evidence="2 3">03-1</strain>
    </source>
</reference>
<name>A0A423WN42_9PEZI</name>
<evidence type="ECO:0000313" key="2">
    <source>
        <dbReference type="EMBL" id="ROW04704.1"/>
    </source>
</evidence>
<feature type="region of interest" description="Disordered" evidence="1">
    <location>
        <begin position="1"/>
        <end position="40"/>
    </location>
</feature>
<evidence type="ECO:0000313" key="3">
    <source>
        <dbReference type="Proteomes" id="UP000283895"/>
    </source>
</evidence>
<proteinExistence type="predicted"/>
<dbReference type="EMBL" id="LKEA01000013">
    <property type="protein sequence ID" value="ROW04704.1"/>
    <property type="molecule type" value="Genomic_DNA"/>
</dbReference>
<feature type="compositionally biased region" description="Polar residues" evidence="1">
    <location>
        <begin position="1"/>
        <end position="10"/>
    </location>
</feature>
<accession>A0A423WN42</accession>
<organism evidence="2 3">
    <name type="scientific">Cytospora schulzeri</name>
    <dbReference type="NCBI Taxonomy" id="448051"/>
    <lineage>
        <taxon>Eukaryota</taxon>
        <taxon>Fungi</taxon>
        <taxon>Dikarya</taxon>
        <taxon>Ascomycota</taxon>
        <taxon>Pezizomycotina</taxon>
        <taxon>Sordariomycetes</taxon>
        <taxon>Sordariomycetidae</taxon>
        <taxon>Diaporthales</taxon>
        <taxon>Cytosporaceae</taxon>
        <taxon>Cytospora</taxon>
    </lineage>
</organism>
<dbReference type="Proteomes" id="UP000283895">
    <property type="component" value="Unassembled WGS sequence"/>
</dbReference>
<comment type="caution">
    <text evidence="2">The sequence shown here is derived from an EMBL/GenBank/DDBJ whole genome shotgun (WGS) entry which is preliminary data.</text>
</comment>